<dbReference type="EMBL" id="QREG01000036">
    <property type="protein sequence ID" value="RED91766.1"/>
    <property type="molecule type" value="Genomic_DNA"/>
</dbReference>
<feature type="transmembrane region" description="Helical" evidence="1">
    <location>
        <begin position="50"/>
        <end position="72"/>
    </location>
</feature>
<keyword evidence="1" id="KW-0812">Transmembrane</keyword>
<evidence type="ECO:0008006" key="4">
    <source>
        <dbReference type="Google" id="ProtNLM"/>
    </source>
</evidence>
<evidence type="ECO:0000313" key="2">
    <source>
        <dbReference type="EMBL" id="RED91766.1"/>
    </source>
</evidence>
<dbReference type="OrthoDB" id="329514at2"/>
<feature type="transmembrane region" description="Helical" evidence="1">
    <location>
        <begin position="131"/>
        <end position="147"/>
    </location>
</feature>
<keyword evidence="1" id="KW-0472">Membrane</keyword>
<evidence type="ECO:0000256" key="1">
    <source>
        <dbReference type="SAM" id="Phobius"/>
    </source>
</evidence>
<feature type="transmembrane region" description="Helical" evidence="1">
    <location>
        <begin position="20"/>
        <end position="38"/>
    </location>
</feature>
<dbReference type="AlphaFoldDB" id="A0A3D9KXL1"/>
<proteinExistence type="predicted"/>
<gene>
    <name evidence="2" type="ORF">C7460_1361</name>
</gene>
<protein>
    <recommendedName>
        <fullName evidence="4">Cytochrome B</fullName>
    </recommendedName>
</protein>
<dbReference type="Proteomes" id="UP000256779">
    <property type="component" value="Unassembled WGS sequence"/>
</dbReference>
<keyword evidence="3" id="KW-1185">Reference proteome</keyword>
<reference evidence="2 3" key="1">
    <citation type="submission" date="2018-07" db="EMBL/GenBank/DDBJ databases">
        <title>Genomic Encyclopedia of Type Strains, Phase IV (KMG-IV): sequencing the most valuable type-strain genomes for metagenomic binning, comparative biology and taxonomic classification.</title>
        <authorList>
            <person name="Goeker M."/>
        </authorList>
    </citation>
    <scope>NUCLEOTIDE SEQUENCE [LARGE SCALE GENOMIC DNA]</scope>
    <source>
        <strain evidence="2 3">DSM 4134</strain>
    </source>
</reference>
<name>A0A3D9KXL1_MARFU</name>
<accession>A0A3D9KXL1</accession>
<evidence type="ECO:0000313" key="3">
    <source>
        <dbReference type="Proteomes" id="UP000256779"/>
    </source>
</evidence>
<organism evidence="2 3">
    <name type="scientific">Marinoscillum furvescens DSM 4134</name>
    <dbReference type="NCBI Taxonomy" id="1122208"/>
    <lineage>
        <taxon>Bacteria</taxon>
        <taxon>Pseudomonadati</taxon>
        <taxon>Bacteroidota</taxon>
        <taxon>Cytophagia</taxon>
        <taxon>Cytophagales</taxon>
        <taxon>Reichenbachiellaceae</taxon>
        <taxon>Marinoscillum</taxon>
    </lineage>
</organism>
<sequence length="150" mass="16855">MFINLNLYTALLHTHSGLRWLLLVLAVIVTFKSFLGMFGNPKYGKIDNIFAASFVGTVHLQVLIGLILYVFLSPLTQSAFADFGAAMKNAELRFWAVEHITGMVIAAVLAQVGRSKSKKTEDVKKKYRFQAIFFALSLLIIVLSIPWDRF</sequence>
<comment type="caution">
    <text evidence="2">The sequence shown here is derived from an EMBL/GenBank/DDBJ whole genome shotgun (WGS) entry which is preliminary data.</text>
</comment>
<keyword evidence="1" id="KW-1133">Transmembrane helix</keyword>
<feature type="transmembrane region" description="Helical" evidence="1">
    <location>
        <begin position="92"/>
        <end position="110"/>
    </location>
</feature>
<dbReference type="RefSeq" id="WP_115870423.1">
    <property type="nucleotide sequence ID" value="NZ_QREG01000036.1"/>
</dbReference>